<organism evidence="2 3">
    <name type="scientific">Polaribacter marinaquae</name>
    <dbReference type="NCBI Taxonomy" id="1642819"/>
    <lineage>
        <taxon>Bacteria</taxon>
        <taxon>Pseudomonadati</taxon>
        <taxon>Bacteroidota</taxon>
        <taxon>Flavobacteriia</taxon>
        <taxon>Flavobacteriales</taxon>
        <taxon>Flavobacteriaceae</taxon>
    </lineage>
</organism>
<feature type="chain" id="PRO_5045113313" evidence="1">
    <location>
        <begin position="24"/>
        <end position="194"/>
    </location>
</feature>
<keyword evidence="1" id="KW-0732">Signal</keyword>
<sequence length="194" mass="22484">MKTTIKKYLVVVVMMLGTLMNYANVNSNSIDVVKGKRVRLEYRTVKKGHTLSIKNENGTVIYTQVIKNTGSFSQIFDLSKLEKGNYTTELEKDFEIIVKYFTVNDGEISFNDEKTIFKPVIRAEDDTVYVSKITFDKEPVKVELYYENEIIFSETVTNTEDVLSRVYKVSKEIKGDYKVVIKSDNRSYEQDFNL</sequence>
<evidence type="ECO:0000256" key="1">
    <source>
        <dbReference type="SAM" id="SignalP"/>
    </source>
</evidence>
<keyword evidence="3" id="KW-1185">Reference proteome</keyword>
<dbReference type="Gene3D" id="2.60.40.3080">
    <property type="match status" value="1"/>
</dbReference>
<dbReference type="EMBL" id="CP150496">
    <property type="protein sequence ID" value="WYW54525.1"/>
    <property type="molecule type" value="Genomic_DNA"/>
</dbReference>
<gene>
    <name evidence="2" type="ORF">WG950_08280</name>
</gene>
<protein>
    <submittedName>
        <fullName evidence="2">DUF3244 domain-containing protein</fullName>
    </submittedName>
</protein>
<feature type="signal peptide" evidence="1">
    <location>
        <begin position="1"/>
        <end position="23"/>
    </location>
</feature>
<dbReference type="RefSeq" id="WP_340931586.1">
    <property type="nucleotide sequence ID" value="NZ_CP150496.1"/>
</dbReference>
<evidence type="ECO:0000313" key="3">
    <source>
        <dbReference type="Proteomes" id="UP001491088"/>
    </source>
</evidence>
<name>A0ABZ2TN10_9FLAO</name>
<reference evidence="2 3" key="1">
    <citation type="submission" date="2024-03" db="EMBL/GenBank/DDBJ databases">
        <authorList>
            <person name="Cao K."/>
        </authorList>
    </citation>
    <scope>NUCLEOTIDE SEQUENCE [LARGE SCALE GENOMIC DNA]</scope>
    <source>
        <strain evidence="2 3">MCCC 1K00696</strain>
    </source>
</reference>
<evidence type="ECO:0000313" key="2">
    <source>
        <dbReference type="EMBL" id="WYW54525.1"/>
    </source>
</evidence>
<accession>A0ABZ2TN10</accession>
<proteinExistence type="predicted"/>
<dbReference type="Proteomes" id="UP001491088">
    <property type="component" value="Chromosome"/>
</dbReference>